<dbReference type="AlphaFoldDB" id="A0AAU9D490"/>
<dbReference type="PANTHER" id="PTHR45436">
    <property type="entry name" value="SENSOR HISTIDINE KINASE YKOH"/>
    <property type="match status" value="1"/>
</dbReference>
<dbReference type="Pfam" id="PF00512">
    <property type="entry name" value="HisKA"/>
    <property type="match status" value="1"/>
</dbReference>
<evidence type="ECO:0000313" key="11">
    <source>
        <dbReference type="Proteomes" id="UP001348817"/>
    </source>
</evidence>
<feature type="transmembrane region" description="Helical" evidence="8">
    <location>
        <begin position="7"/>
        <end position="30"/>
    </location>
</feature>
<keyword evidence="7 8" id="KW-1133">Transmembrane helix</keyword>
<keyword evidence="4" id="KW-0808">Transferase</keyword>
<dbReference type="SMART" id="SM00387">
    <property type="entry name" value="HATPase_c"/>
    <property type="match status" value="1"/>
</dbReference>
<evidence type="ECO:0000256" key="2">
    <source>
        <dbReference type="ARBA" id="ARBA00012438"/>
    </source>
</evidence>
<keyword evidence="8" id="KW-0472">Membrane</keyword>
<dbReference type="InterPro" id="IPR005467">
    <property type="entry name" value="His_kinase_dom"/>
</dbReference>
<dbReference type="KEGG" id="fax:FUAX_32100"/>
<evidence type="ECO:0000256" key="5">
    <source>
        <dbReference type="ARBA" id="ARBA00022692"/>
    </source>
</evidence>
<dbReference type="InterPro" id="IPR036890">
    <property type="entry name" value="HATPase_C_sf"/>
</dbReference>
<keyword evidence="5 8" id="KW-0812">Transmembrane</keyword>
<dbReference type="SUPFAM" id="SSF47384">
    <property type="entry name" value="Homodimeric domain of signal transducing histidine kinase"/>
    <property type="match status" value="1"/>
</dbReference>
<dbReference type="PANTHER" id="PTHR45436:SF5">
    <property type="entry name" value="SENSOR HISTIDINE KINASE TRCS"/>
    <property type="match status" value="1"/>
</dbReference>
<dbReference type="EMBL" id="AP025314">
    <property type="protein sequence ID" value="BDD10778.1"/>
    <property type="molecule type" value="Genomic_DNA"/>
</dbReference>
<dbReference type="CDD" id="cd00082">
    <property type="entry name" value="HisKA"/>
    <property type="match status" value="1"/>
</dbReference>
<dbReference type="InterPro" id="IPR050428">
    <property type="entry name" value="TCS_sensor_his_kinase"/>
</dbReference>
<dbReference type="InterPro" id="IPR003594">
    <property type="entry name" value="HATPase_dom"/>
</dbReference>
<evidence type="ECO:0000256" key="7">
    <source>
        <dbReference type="ARBA" id="ARBA00022989"/>
    </source>
</evidence>
<sequence>MRLITRITGIYLLIAIPIFFIGGLVSFRILHKQVNRETDYELLKIVHQMMDYMRDDIPYQKLERDNIQIRPLMEGEMCRYRDRECNEWFGLDKFRFSDTVAVRRYPLKHGGYGGTVERQRKLTVIKEVDGKPYLFVVYTVVFEDHDVVEQVAQTVALLFLILTIALVAVSYIVSHKIFRPFHQTLDLASKFDLQHSTCSPKFPKSNIREFKQLNTTFSALLERAAQEYKSLKEFSENASHEMQTPLAVIKGKLELLMQSPRMAEEDLKLLGSAYAGAGKLSKLGNALTLLMKIENREFANIKSVALSGILEASLFDFQEIMDLKGISVENRISQDVYCECDPLLLDILITNLLRNAIRHNHEQGKVCVSLSPGVLKISNTGAEPDMSQEDLFTRFRKGGSTGESLGLGLAIVKKICEVSGFDIKYEYRDGWHFMKVEFPESSDNLRDR</sequence>
<comment type="catalytic activity">
    <reaction evidence="1">
        <text>ATP + protein L-histidine = ADP + protein N-phospho-L-histidine.</text>
        <dbReference type="EC" id="2.7.13.3"/>
    </reaction>
</comment>
<proteinExistence type="predicted"/>
<dbReference type="Proteomes" id="UP001348817">
    <property type="component" value="Chromosome"/>
</dbReference>
<feature type="transmembrane region" description="Helical" evidence="8">
    <location>
        <begin position="151"/>
        <end position="173"/>
    </location>
</feature>
<dbReference type="Gene3D" id="3.30.565.10">
    <property type="entry name" value="Histidine kinase-like ATPase, C-terminal domain"/>
    <property type="match status" value="1"/>
</dbReference>
<evidence type="ECO:0000256" key="3">
    <source>
        <dbReference type="ARBA" id="ARBA00022553"/>
    </source>
</evidence>
<dbReference type="PROSITE" id="PS50109">
    <property type="entry name" value="HIS_KIN"/>
    <property type="match status" value="1"/>
</dbReference>
<dbReference type="EC" id="2.7.13.3" evidence="2"/>
<organism evidence="10 11">
    <name type="scientific">Fulvitalea axinellae</name>
    <dbReference type="NCBI Taxonomy" id="1182444"/>
    <lineage>
        <taxon>Bacteria</taxon>
        <taxon>Pseudomonadati</taxon>
        <taxon>Bacteroidota</taxon>
        <taxon>Cytophagia</taxon>
        <taxon>Cytophagales</taxon>
        <taxon>Persicobacteraceae</taxon>
        <taxon>Fulvitalea</taxon>
    </lineage>
</organism>
<keyword evidence="6" id="KW-0418">Kinase</keyword>
<evidence type="ECO:0000256" key="6">
    <source>
        <dbReference type="ARBA" id="ARBA00022777"/>
    </source>
</evidence>
<accession>A0AAU9D490</accession>
<evidence type="ECO:0000313" key="10">
    <source>
        <dbReference type="EMBL" id="BDD10778.1"/>
    </source>
</evidence>
<dbReference type="SMART" id="SM00388">
    <property type="entry name" value="HisKA"/>
    <property type="match status" value="1"/>
</dbReference>
<feature type="domain" description="Histidine kinase" evidence="9">
    <location>
        <begin position="237"/>
        <end position="442"/>
    </location>
</feature>
<dbReference type="RefSeq" id="WP_338392312.1">
    <property type="nucleotide sequence ID" value="NZ_AP025314.1"/>
</dbReference>
<dbReference type="GO" id="GO:0005886">
    <property type="term" value="C:plasma membrane"/>
    <property type="evidence" value="ECO:0007669"/>
    <property type="project" value="TreeGrafter"/>
</dbReference>
<evidence type="ECO:0000256" key="8">
    <source>
        <dbReference type="SAM" id="Phobius"/>
    </source>
</evidence>
<dbReference type="InterPro" id="IPR003661">
    <property type="entry name" value="HisK_dim/P_dom"/>
</dbReference>
<dbReference type="InterPro" id="IPR036097">
    <property type="entry name" value="HisK_dim/P_sf"/>
</dbReference>
<evidence type="ECO:0000256" key="4">
    <source>
        <dbReference type="ARBA" id="ARBA00022679"/>
    </source>
</evidence>
<name>A0AAU9D490_9BACT</name>
<evidence type="ECO:0000256" key="1">
    <source>
        <dbReference type="ARBA" id="ARBA00000085"/>
    </source>
</evidence>
<reference evidence="10 11" key="1">
    <citation type="submission" date="2021-12" db="EMBL/GenBank/DDBJ databases">
        <title>Genome sequencing of bacteria with rrn-lacking chromosome and rrn-plasmid.</title>
        <authorList>
            <person name="Anda M."/>
            <person name="Iwasaki W."/>
        </authorList>
    </citation>
    <scope>NUCLEOTIDE SEQUENCE [LARGE SCALE GENOMIC DNA]</scope>
    <source>
        <strain evidence="10 11">DSM 100852</strain>
    </source>
</reference>
<gene>
    <name evidence="10" type="ORF">FUAX_32100</name>
</gene>
<protein>
    <recommendedName>
        <fullName evidence="2">histidine kinase</fullName>
        <ecNumber evidence="2">2.7.13.3</ecNumber>
    </recommendedName>
</protein>
<dbReference type="Gene3D" id="1.10.287.130">
    <property type="match status" value="1"/>
</dbReference>
<dbReference type="Pfam" id="PF02518">
    <property type="entry name" value="HATPase_c"/>
    <property type="match status" value="1"/>
</dbReference>
<dbReference type="GO" id="GO:0000155">
    <property type="term" value="F:phosphorelay sensor kinase activity"/>
    <property type="evidence" value="ECO:0007669"/>
    <property type="project" value="InterPro"/>
</dbReference>
<dbReference type="SUPFAM" id="SSF55874">
    <property type="entry name" value="ATPase domain of HSP90 chaperone/DNA topoisomerase II/histidine kinase"/>
    <property type="match status" value="1"/>
</dbReference>
<keyword evidence="11" id="KW-1185">Reference proteome</keyword>
<evidence type="ECO:0000259" key="9">
    <source>
        <dbReference type="PROSITE" id="PS50109"/>
    </source>
</evidence>
<keyword evidence="3" id="KW-0597">Phosphoprotein</keyword>